<proteinExistence type="predicted"/>
<dbReference type="Proteomes" id="UP000626656">
    <property type="component" value="Unassembled WGS sequence"/>
</dbReference>
<dbReference type="EMBL" id="CAHJWF010000310">
    <property type="protein sequence ID" value="CAB5505947.1"/>
    <property type="molecule type" value="Genomic_DNA"/>
</dbReference>
<gene>
    <name evidence="1" type="ORF">AZO1586I_1539</name>
</gene>
<protein>
    <recommendedName>
        <fullName evidence="3">Hemagglutinin</fullName>
    </recommendedName>
</protein>
<keyword evidence="2" id="KW-1185">Reference proteome</keyword>
<evidence type="ECO:0008006" key="3">
    <source>
        <dbReference type="Google" id="ProtNLM"/>
    </source>
</evidence>
<evidence type="ECO:0000313" key="1">
    <source>
        <dbReference type="EMBL" id="CAB5505947.1"/>
    </source>
</evidence>
<sequence length="56" mass="6390">GNNKFEDGVIYKIKTEKGSFTLRNKSASNLSDGSKPRWTIDVNIKGKPIYKEIKFK</sequence>
<evidence type="ECO:0000313" key="2">
    <source>
        <dbReference type="Proteomes" id="UP000626656"/>
    </source>
</evidence>
<accession>A0ABN7GBR2</accession>
<name>A0ABN7GBR2_9GAMM</name>
<organism evidence="1 2">
    <name type="scientific">Bathymodiolus thermophilus thioautotrophic gill symbiont</name>
    <dbReference type="NCBI Taxonomy" id="2360"/>
    <lineage>
        <taxon>Bacteria</taxon>
        <taxon>Pseudomonadati</taxon>
        <taxon>Pseudomonadota</taxon>
        <taxon>Gammaproteobacteria</taxon>
        <taxon>sulfur-oxidizing symbionts</taxon>
    </lineage>
</organism>
<reference evidence="1 2" key="1">
    <citation type="submission" date="2020-05" db="EMBL/GenBank/DDBJ databases">
        <authorList>
            <person name="Petersen J."/>
            <person name="Sayavedra L."/>
        </authorList>
    </citation>
    <scope>NUCLEOTIDE SEQUENCE [LARGE SCALE GENOMIC DNA]</scope>
    <source>
        <strain evidence="1">B azoricus SOX ET2 1586I</strain>
    </source>
</reference>
<feature type="non-terminal residue" evidence="1">
    <location>
        <position position="1"/>
    </location>
</feature>
<comment type="caution">
    <text evidence="1">The sequence shown here is derived from an EMBL/GenBank/DDBJ whole genome shotgun (WGS) entry which is preliminary data.</text>
</comment>